<organism evidence="2 3">
    <name type="scientific">Paractinoplanes tereljensis</name>
    <dbReference type="NCBI Taxonomy" id="571912"/>
    <lineage>
        <taxon>Bacteria</taxon>
        <taxon>Bacillati</taxon>
        <taxon>Actinomycetota</taxon>
        <taxon>Actinomycetes</taxon>
        <taxon>Micromonosporales</taxon>
        <taxon>Micromonosporaceae</taxon>
        <taxon>Paractinoplanes</taxon>
    </lineage>
</organism>
<accession>A0A919NPY9</accession>
<evidence type="ECO:0000313" key="3">
    <source>
        <dbReference type="Proteomes" id="UP000623608"/>
    </source>
</evidence>
<keyword evidence="1" id="KW-0472">Membrane</keyword>
<evidence type="ECO:0000313" key="2">
    <source>
        <dbReference type="EMBL" id="GIF21941.1"/>
    </source>
</evidence>
<evidence type="ECO:0000256" key="1">
    <source>
        <dbReference type="SAM" id="Phobius"/>
    </source>
</evidence>
<protein>
    <submittedName>
        <fullName evidence="2">Uncharacterized protein</fullName>
    </submittedName>
</protein>
<name>A0A919NPY9_9ACTN</name>
<keyword evidence="3" id="KW-1185">Reference proteome</keyword>
<reference evidence="2" key="1">
    <citation type="submission" date="2021-01" db="EMBL/GenBank/DDBJ databases">
        <title>Whole genome shotgun sequence of Actinoplanes tereljensis NBRC 105297.</title>
        <authorList>
            <person name="Komaki H."/>
            <person name="Tamura T."/>
        </authorList>
    </citation>
    <scope>NUCLEOTIDE SEQUENCE</scope>
    <source>
        <strain evidence="2">NBRC 105297</strain>
    </source>
</reference>
<comment type="caution">
    <text evidence="2">The sequence shown here is derived from an EMBL/GenBank/DDBJ whole genome shotgun (WGS) entry which is preliminary data.</text>
</comment>
<dbReference type="AlphaFoldDB" id="A0A919NPY9"/>
<feature type="transmembrane region" description="Helical" evidence="1">
    <location>
        <begin position="119"/>
        <end position="138"/>
    </location>
</feature>
<keyword evidence="1" id="KW-0812">Transmembrane</keyword>
<feature type="transmembrane region" description="Helical" evidence="1">
    <location>
        <begin position="17"/>
        <end position="38"/>
    </location>
</feature>
<gene>
    <name evidence="2" type="ORF">Ate02nite_46710</name>
</gene>
<dbReference type="Proteomes" id="UP000623608">
    <property type="component" value="Unassembled WGS sequence"/>
</dbReference>
<sequence length="139" mass="14619">MFDSASAPLSPEGMPVWLAWVIGIGGAALLAATLFWMFPPVWRREAMTRRVLPALGSFLVFAGIAGPSSGQLLLGGGGFAVGALPLFWMGRLPADLPAAGDPGRGRHPDYRRIARRGRIAGAALVVLELAWIVACVVLS</sequence>
<proteinExistence type="predicted"/>
<dbReference type="EMBL" id="BOMY01000033">
    <property type="protein sequence ID" value="GIF21941.1"/>
    <property type="molecule type" value="Genomic_DNA"/>
</dbReference>
<keyword evidence="1" id="KW-1133">Transmembrane helix</keyword>